<reference evidence="1" key="1">
    <citation type="submission" date="2024-02" db="EMBL/GenBank/DDBJ databases">
        <authorList>
            <consortium name="ELIXIR-Norway"/>
            <consortium name="Elixir Norway"/>
        </authorList>
    </citation>
    <scope>NUCLEOTIDE SEQUENCE</scope>
</reference>
<evidence type="ECO:0000313" key="1">
    <source>
        <dbReference type="EMBL" id="CAK9275125.1"/>
    </source>
</evidence>
<gene>
    <name evidence="1" type="ORF">CSSPJE1EN1_LOCUS20603</name>
</gene>
<proteinExistence type="predicted"/>
<sequence length="145" mass="15901">MQTRDTSKAYEQVKIEEEKPDFVNCSVGAGKREHAESFASCGKTALEDTTISARDFDKIQEGKSKRYAITGFVAASSGDPDDNTDTVISNNQDGIVLKMYSFEHSRCSIPYMGASFELMVPGRHLEAKVEEVVDAVMPALSATYC</sequence>
<name>A0ABP0XC41_9BRYO</name>
<dbReference type="EMBL" id="OZ020101">
    <property type="protein sequence ID" value="CAK9275125.1"/>
    <property type="molecule type" value="Genomic_DNA"/>
</dbReference>
<dbReference type="Proteomes" id="UP001497444">
    <property type="component" value="Chromosome 6"/>
</dbReference>
<accession>A0ABP0XC41</accession>
<protein>
    <submittedName>
        <fullName evidence="1">Uncharacterized protein</fullName>
    </submittedName>
</protein>
<keyword evidence="2" id="KW-1185">Reference proteome</keyword>
<evidence type="ECO:0000313" key="2">
    <source>
        <dbReference type="Proteomes" id="UP001497444"/>
    </source>
</evidence>
<organism evidence="1 2">
    <name type="scientific">Sphagnum jensenii</name>
    <dbReference type="NCBI Taxonomy" id="128206"/>
    <lineage>
        <taxon>Eukaryota</taxon>
        <taxon>Viridiplantae</taxon>
        <taxon>Streptophyta</taxon>
        <taxon>Embryophyta</taxon>
        <taxon>Bryophyta</taxon>
        <taxon>Sphagnophytina</taxon>
        <taxon>Sphagnopsida</taxon>
        <taxon>Sphagnales</taxon>
        <taxon>Sphagnaceae</taxon>
        <taxon>Sphagnum</taxon>
    </lineage>
</organism>